<keyword evidence="3" id="KW-0547">Nucleotide-binding</keyword>
<protein>
    <submittedName>
        <fullName evidence="8">Glutamine synthetase</fullName>
    </submittedName>
</protein>
<feature type="domain" description="GS catalytic" evidence="7">
    <location>
        <begin position="91"/>
        <end position="424"/>
    </location>
</feature>
<accession>A0A2S9H3M7</accession>
<evidence type="ECO:0000259" key="7">
    <source>
        <dbReference type="PROSITE" id="PS51987"/>
    </source>
</evidence>
<dbReference type="Proteomes" id="UP000237839">
    <property type="component" value="Unassembled WGS sequence"/>
</dbReference>
<keyword evidence="2" id="KW-0436">Ligase</keyword>
<dbReference type="GO" id="GO:0004356">
    <property type="term" value="F:glutamine synthetase activity"/>
    <property type="evidence" value="ECO:0007669"/>
    <property type="project" value="InterPro"/>
</dbReference>
<dbReference type="AlphaFoldDB" id="A0A2S9H3M7"/>
<dbReference type="PANTHER" id="PTHR43785:SF3">
    <property type="entry name" value="GS CATALYTIC DOMAIN-CONTAINING PROTEIN"/>
    <property type="match status" value="1"/>
</dbReference>
<organism evidence="8 9">
    <name type="scientific">Solimicrobium silvestre</name>
    <dbReference type="NCBI Taxonomy" id="2099400"/>
    <lineage>
        <taxon>Bacteria</taxon>
        <taxon>Pseudomonadati</taxon>
        <taxon>Pseudomonadota</taxon>
        <taxon>Betaproteobacteria</taxon>
        <taxon>Burkholderiales</taxon>
        <taxon>Oxalobacteraceae</taxon>
        <taxon>Solimicrobium</taxon>
    </lineage>
</organism>
<evidence type="ECO:0000256" key="1">
    <source>
        <dbReference type="ARBA" id="ARBA00009897"/>
    </source>
</evidence>
<dbReference type="GO" id="GO:0005524">
    <property type="term" value="F:ATP binding"/>
    <property type="evidence" value="ECO:0007669"/>
    <property type="project" value="UniProtKB-KW"/>
</dbReference>
<evidence type="ECO:0000313" key="9">
    <source>
        <dbReference type="Proteomes" id="UP000237839"/>
    </source>
</evidence>
<dbReference type="SUPFAM" id="SSF54368">
    <property type="entry name" value="Glutamine synthetase, N-terminal domain"/>
    <property type="match status" value="1"/>
</dbReference>
<evidence type="ECO:0000313" key="8">
    <source>
        <dbReference type="EMBL" id="PRC94570.1"/>
    </source>
</evidence>
<reference evidence="8 9" key="1">
    <citation type="submission" date="2018-02" db="EMBL/GenBank/DDBJ databases">
        <title>Solimicrobium silvestre gen. nov., sp. nov., isolated from alpine forest soil.</title>
        <authorList>
            <person name="Margesin R."/>
            <person name="Albuquerque L."/>
            <person name="Zhang D.-C."/>
            <person name="Froufe H.J.C."/>
            <person name="Severino R."/>
            <person name="Roxo I."/>
            <person name="Egas C."/>
            <person name="Da Costa M.S."/>
        </authorList>
    </citation>
    <scope>NUCLEOTIDE SEQUENCE [LARGE SCALE GENOMIC DNA]</scope>
    <source>
        <strain evidence="8 9">S20-91</strain>
    </source>
</reference>
<gene>
    <name evidence="8" type="ORF">S2091_0573</name>
</gene>
<evidence type="ECO:0000256" key="2">
    <source>
        <dbReference type="ARBA" id="ARBA00022598"/>
    </source>
</evidence>
<dbReference type="InterPro" id="IPR008146">
    <property type="entry name" value="Gln_synth_cat_dom"/>
</dbReference>
<evidence type="ECO:0000256" key="4">
    <source>
        <dbReference type="ARBA" id="ARBA00022840"/>
    </source>
</evidence>
<dbReference type="InterPro" id="IPR014746">
    <property type="entry name" value="Gln_synth/guanido_kin_cat_dom"/>
</dbReference>
<sequence>MFADISGYPRGKLMPAGSFAAEAELRIAEAITMQAITGEYSYDPIFPDADPDVRMVPDYSTVRLVPWSGVPRAMAIHDCMQLNGDPCGFAPRVILKQVLERYKAKGLTPVVAPEIEFYLTAPNIDPNLALESPMARGGRPESGQSAYSMNMLNELAPFWDEFRAALDTLGVVTDTWIHESGQSQYEINLMHGDPVEVADQAFLFKYAAKEIAIKHGMNAVFMAKPISGQPGNSMHVHQSIVDAEGKNIFSNADGTESLRFRQFIGGLQTYIPDMMLIYAPFINSYRRFVEGSQAPVNLQWGIDNRTAGLRIPISGPAARRVENRIAGADANPYLVIAASLAAGLAGIEEGLTPSEPIVGNGYDHGHDLARGFQASHAQMVNSTSSRRLLGDDFVTGFVSVKGLEYQHFQNEISAWERRYLVPQA</sequence>
<dbReference type="SMART" id="SM01230">
    <property type="entry name" value="Gln-synt_C"/>
    <property type="match status" value="1"/>
</dbReference>
<dbReference type="PANTHER" id="PTHR43785">
    <property type="entry name" value="GAMMA-GLUTAMYLPUTRESCINE SYNTHETASE"/>
    <property type="match status" value="1"/>
</dbReference>
<evidence type="ECO:0000256" key="6">
    <source>
        <dbReference type="RuleBase" id="RU000384"/>
    </source>
</evidence>
<dbReference type="GO" id="GO:0006542">
    <property type="term" value="P:glutamine biosynthetic process"/>
    <property type="evidence" value="ECO:0007669"/>
    <property type="project" value="InterPro"/>
</dbReference>
<name>A0A2S9H3M7_9BURK</name>
<comment type="caution">
    <text evidence="8">The sequence shown here is derived from an EMBL/GenBank/DDBJ whole genome shotgun (WGS) entry which is preliminary data.</text>
</comment>
<dbReference type="GO" id="GO:0006598">
    <property type="term" value="P:polyamine catabolic process"/>
    <property type="evidence" value="ECO:0007669"/>
    <property type="project" value="TreeGrafter"/>
</dbReference>
<evidence type="ECO:0000256" key="5">
    <source>
        <dbReference type="PROSITE-ProRule" id="PRU01331"/>
    </source>
</evidence>
<dbReference type="EMBL" id="PUGF01000002">
    <property type="protein sequence ID" value="PRC94570.1"/>
    <property type="molecule type" value="Genomic_DNA"/>
</dbReference>
<dbReference type="PROSITE" id="PS51987">
    <property type="entry name" value="GS_CATALYTIC"/>
    <property type="match status" value="1"/>
</dbReference>
<dbReference type="FunFam" id="3.30.590.10:FF:000005">
    <property type="entry name" value="Probable glutamine synthetase"/>
    <property type="match status" value="1"/>
</dbReference>
<comment type="similarity">
    <text evidence="1 5 6">Belongs to the glutamine synthetase family.</text>
</comment>
<dbReference type="Pfam" id="PF00120">
    <property type="entry name" value="Gln-synt_C"/>
    <property type="match status" value="1"/>
</dbReference>
<dbReference type="Gene3D" id="3.10.20.70">
    <property type="entry name" value="Glutamine synthetase, N-terminal domain"/>
    <property type="match status" value="1"/>
</dbReference>
<keyword evidence="4" id="KW-0067">ATP-binding</keyword>
<dbReference type="InterPro" id="IPR036651">
    <property type="entry name" value="Gln_synt_N_sf"/>
</dbReference>
<dbReference type="Gene3D" id="3.30.590.10">
    <property type="entry name" value="Glutamine synthetase/guanido kinase, catalytic domain"/>
    <property type="match status" value="1"/>
</dbReference>
<proteinExistence type="inferred from homology"/>
<keyword evidence="9" id="KW-1185">Reference proteome</keyword>
<dbReference type="SUPFAM" id="SSF55931">
    <property type="entry name" value="Glutamine synthetase/guanido kinase"/>
    <property type="match status" value="1"/>
</dbReference>
<evidence type="ECO:0000256" key="3">
    <source>
        <dbReference type="ARBA" id="ARBA00022741"/>
    </source>
</evidence>